<sequence>MVGIDNRDPYSINFRGKFPKDYTKGWSRNGVSRDTYFDIAPENQLPTLNNHIRTARKLGAIIIGERPCHGVWRRLITYARIEEIVNCIHDIALVRLSENADIPTIPANQSQISLAENYVLNNDLKYDMNKFLADLVSTPVKILADIVSIIDTHPEEATLDGQFFGQGL</sequence>
<gene>
    <name evidence="1" type="ORF">BC938DRAFT_471694</name>
</gene>
<keyword evidence="2" id="KW-1185">Reference proteome</keyword>
<reference evidence="1 2" key="1">
    <citation type="journal article" date="2018" name="New Phytol.">
        <title>Phylogenomics of Endogonaceae and evolution of mycorrhizas within Mucoromycota.</title>
        <authorList>
            <person name="Chang Y."/>
            <person name="Desiro A."/>
            <person name="Na H."/>
            <person name="Sandor L."/>
            <person name="Lipzen A."/>
            <person name="Clum A."/>
            <person name="Barry K."/>
            <person name="Grigoriev I.V."/>
            <person name="Martin F.M."/>
            <person name="Stajich J.E."/>
            <person name="Smith M.E."/>
            <person name="Bonito G."/>
            <person name="Spatafora J.W."/>
        </authorList>
    </citation>
    <scope>NUCLEOTIDE SEQUENCE [LARGE SCALE GENOMIC DNA]</scope>
    <source>
        <strain evidence="1 2">AD002</strain>
    </source>
</reference>
<proteinExistence type="predicted"/>
<accession>A0A433Q7L7</accession>
<dbReference type="Proteomes" id="UP000274822">
    <property type="component" value="Unassembled WGS sequence"/>
</dbReference>
<organism evidence="1 2">
    <name type="scientific">Jimgerdemannia flammicorona</name>
    <dbReference type="NCBI Taxonomy" id="994334"/>
    <lineage>
        <taxon>Eukaryota</taxon>
        <taxon>Fungi</taxon>
        <taxon>Fungi incertae sedis</taxon>
        <taxon>Mucoromycota</taxon>
        <taxon>Mucoromycotina</taxon>
        <taxon>Endogonomycetes</taxon>
        <taxon>Endogonales</taxon>
        <taxon>Endogonaceae</taxon>
        <taxon>Jimgerdemannia</taxon>
    </lineage>
</organism>
<protein>
    <submittedName>
        <fullName evidence="1">Uncharacterized protein</fullName>
    </submittedName>
</protein>
<name>A0A433Q7L7_9FUNG</name>
<dbReference type="EMBL" id="RBNJ01012076">
    <property type="protein sequence ID" value="RUS25762.1"/>
    <property type="molecule type" value="Genomic_DNA"/>
</dbReference>
<evidence type="ECO:0000313" key="2">
    <source>
        <dbReference type="Proteomes" id="UP000274822"/>
    </source>
</evidence>
<comment type="caution">
    <text evidence="1">The sequence shown here is derived from an EMBL/GenBank/DDBJ whole genome shotgun (WGS) entry which is preliminary data.</text>
</comment>
<dbReference type="Gene3D" id="3.90.1300.10">
    <property type="entry name" value="Amidase signature (AS) domain"/>
    <property type="match status" value="1"/>
</dbReference>
<dbReference type="InterPro" id="IPR036928">
    <property type="entry name" value="AS_sf"/>
</dbReference>
<dbReference type="AlphaFoldDB" id="A0A433Q7L7"/>
<evidence type="ECO:0000313" key="1">
    <source>
        <dbReference type="EMBL" id="RUS25762.1"/>
    </source>
</evidence>